<protein>
    <submittedName>
        <fullName evidence="2">Molybdate transport system regulatory protein</fullName>
    </submittedName>
</protein>
<dbReference type="OrthoDB" id="9800709at2"/>
<evidence type="ECO:0000259" key="1">
    <source>
        <dbReference type="Pfam" id="PF00126"/>
    </source>
</evidence>
<dbReference type="PANTHER" id="PTHR30432">
    <property type="entry name" value="TRANSCRIPTIONAL REGULATOR MODE"/>
    <property type="match status" value="1"/>
</dbReference>
<feature type="domain" description="HTH lysR-type" evidence="1">
    <location>
        <begin position="20"/>
        <end position="78"/>
    </location>
</feature>
<dbReference type="InterPro" id="IPR000847">
    <property type="entry name" value="LysR_HTH_N"/>
</dbReference>
<dbReference type="GO" id="GO:0003700">
    <property type="term" value="F:DNA-binding transcription factor activity"/>
    <property type="evidence" value="ECO:0007669"/>
    <property type="project" value="InterPro"/>
</dbReference>
<evidence type="ECO:0000313" key="2">
    <source>
        <dbReference type="EMBL" id="SHE98943.1"/>
    </source>
</evidence>
<dbReference type="Pfam" id="PF00126">
    <property type="entry name" value="HTH_1"/>
    <property type="match status" value="1"/>
</dbReference>
<reference evidence="3" key="1">
    <citation type="submission" date="2016-11" db="EMBL/GenBank/DDBJ databases">
        <authorList>
            <person name="Varghese N."/>
            <person name="Submissions S."/>
        </authorList>
    </citation>
    <scope>NUCLEOTIDE SEQUENCE [LARGE SCALE GENOMIC DNA]</scope>
    <source>
        <strain evidence="3">DSM 9756</strain>
    </source>
</reference>
<dbReference type="SUPFAM" id="SSF46785">
    <property type="entry name" value="Winged helix' DNA-binding domain"/>
    <property type="match status" value="1"/>
</dbReference>
<evidence type="ECO:0000313" key="3">
    <source>
        <dbReference type="Proteomes" id="UP000184076"/>
    </source>
</evidence>
<dbReference type="PANTHER" id="PTHR30432:SF1">
    <property type="entry name" value="DNA-BINDING TRANSCRIPTIONAL DUAL REGULATOR MODE"/>
    <property type="match status" value="1"/>
</dbReference>
<name>A0A1M4Y048_9BACT</name>
<proteinExistence type="predicted"/>
<dbReference type="AlphaFoldDB" id="A0A1M4Y048"/>
<sequence length="129" mass="14415">MRLHLWLETEDGQIFGLGRAQLLAKIAAYGSLKKAAEDLGMSYRAAWGKIKKTENVIGSKLIVRSGPRRDGYELTDLGKALLEAFDVWYGEVERMALERARTLFPWPIEGFGRDPERSSEPGTTEVDSG</sequence>
<dbReference type="InterPro" id="IPR036390">
    <property type="entry name" value="WH_DNA-bd_sf"/>
</dbReference>
<dbReference type="STRING" id="1121391.SAMN02745206_01159"/>
<dbReference type="RefSeq" id="WP_073037826.1">
    <property type="nucleotide sequence ID" value="NZ_FQVB01000009.1"/>
</dbReference>
<dbReference type="Gene3D" id="1.10.10.10">
    <property type="entry name" value="Winged helix-like DNA-binding domain superfamily/Winged helix DNA-binding domain"/>
    <property type="match status" value="1"/>
</dbReference>
<accession>A0A1M4Y048</accession>
<gene>
    <name evidence="2" type="ORF">SAMN02745206_01159</name>
</gene>
<dbReference type="InterPro" id="IPR051815">
    <property type="entry name" value="Molybdate_resp_trans_reg"/>
</dbReference>
<dbReference type="EMBL" id="FQVB01000009">
    <property type="protein sequence ID" value="SHE98943.1"/>
    <property type="molecule type" value="Genomic_DNA"/>
</dbReference>
<keyword evidence="3" id="KW-1185">Reference proteome</keyword>
<organism evidence="2 3">
    <name type="scientific">Desulfacinum infernum DSM 9756</name>
    <dbReference type="NCBI Taxonomy" id="1121391"/>
    <lineage>
        <taxon>Bacteria</taxon>
        <taxon>Pseudomonadati</taxon>
        <taxon>Thermodesulfobacteriota</taxon>
        <taxon>Syntrophobacteria</taxon>
        <taxon>Syntrophobacterales</taxon>
        <taxon>Syntrophobacteraceae</taxon>
        <taxon>Desulfacinum</taxon>
    </lineage>
</organism>
<dbReference type="InterPro" id="IPR036388">
    <property type="entry name" value="WH-like_DNA-bd_sf"/>
</dbReference>
<dbReference type="Proteomes" id="UP000184076">
    <property type="component" value="Unassembled WGS sequence"/>
</dbReference>